<organism evidence="2 3">
    <name type="scientific">Undibacterium cyanobacteriorum</name>
    <dbReference type="NCBI Taxonomy" id="3073561"/>
    <lineage>
        <taxon>Bacteria</taxon>
        <taxon>Pseudomonadati</taxon>
        <taxon>Pseudomonadota</taxon>
        <taxon>Betaproteobacteria</taxon>
        <taxon>Burkholderiales</taxon>
        <taxon>Oxalobacteraceae</taxon>
        <taxon>Undibacterium</taxon>
    </lineage>
</organism>
<keyword evidence="1" id="KW-1133">Transmembrane helix</keyword>
<keyword evidence="1" id="KW-0812">Transmembrane</keyword>
<protein>
    <submittedName>
        <fullName evidence="2">DUF2818 family protein</fullName>
    </submittedName>
</protein>
<feature type="transmembrane region" description="Helical" evidence="1">
    <location>
        <begin position="6"/>
        <end position="29"/>
    </location>
</feature>
<accession>A0ABY9RLT4</accession>
<name>A0ABY9RLT4_9BURK</name>
<evidence type="ECO:0000313" key="3">
    <source>
        <dbReference type="Proteomes" id="UP001181355"/>
    </source>
</evidence>
<keyword evidence="3" id="KW-1185">Reference proteome</keyword>
<gene>
    <name evidence="2" type="ORF">RF679_07795</name>
</gene>
<dbReference type="EMBL" id="CP133720">
    <property type="protein sequence ID" value="WMW82176.1"/>
    <property type="molecule type" value="Genomic_DNA"/>
</dbReference>
<evidence type="ECO:0000256" key="1">
    <source>
        <dbReference type="SAM" id="Phobius"/>
    </source>
</evidence>
<feature type="transmembrane region" description="Helical" evidence="1">
    <location>
        <begin position="41"/>
        <end position="62"/>
    </location>
</feature>
<dbReference type="Proteomes" id="UP001181355">
    <property type="component" value="Chromosome"/>
</dbReference>
<keyword evidence="1" id="KW-0472">Membrane</keyword>
<feature type="transmembrane region" description="Helical" evidence="1">
    <location>
        <begin position="74"/>
        <end position="97"/>
    </location>
</feature>
<dbReference type="RefSeq" id="WP_309483652.1">
    <property type="nucleotide sequence ID" value="NZ_CP133720.1"/>
</dbReference>
<dbReference type="InterPro" id="IPR016768">
    <property type="entry name" value="UCP019883"/>
</dbReference>
<sequence length="99" mass="11588">MNVSLFSSVVIALALILATLPFLSERLFALIALERFPKKPFWLRLIELLTYYFLVGVLGFALESKLGNRFPQTWEFYAVTFCMFIVFAFPGFIYRYLKK</sequence>
<evidence type="ECO:0000313" key="2">
    <source>
        <dbReference type="EMBL" id="WMW82176.1"/>
    </source>
</evidence>
<proteinExistence type="predicted"/>
<reference evidence="2" key="1">
    <citation type="submission" date="2023-09" db="EMBL/GenBank/DDBJ databases">
        <title>Undibacterium sp. 20NA77.5 isolated from freshwater.</title>
        <authorList>
            <person name="Le V."/>
            <person name="Ko S.-R."/>
            <person name="Ahn C.-Y."/>
            <person name="Oh H.-M."/>
        </authorList>
    </citation>
    <scope>NUCLEOTIDE SEQUENCE</scope>
    <source>
        <strain evidence="2">20NA77.5</strain>
    </source>
</reference>
<dbReference type="PIRSF" id="PIRSF019883">
    <property type="entry name" value="UCP019883"/>
    <property type="match status" value="1"/>
</dbReference>
<dbReference type="Pfam" id="PF10993">
    <property type="entry name" value="DUF2818"/>
    <property type="match status" value="1"/>
</dbReference>